<keyword evidence="4 9" id="KW-0378">Hydrolase</keyword>
<dbReference type="GO" id="GO:0030245">
    <property type="term" value="P:cellulose catabolic process"/>
    <property type="evidence" value="ECO:0007669"/>
    <property type="project" value="UniProtKB-KW"/>
</dbReference>
<evidence type="ECO:0000313" key="12">
    <source>
        <dbReference type="EMBL" id="QRW24005.1"/>
    </source>
</evidence>
<dbReference type="PROSITE" id="PS51257">
    <property type="entry name" value="PROKAR_LIPOPROTEIN"/>
    <property type="match status" value="1"/>
</dbReference>
<evidence type="ECO:0000256" key="1">
    <source>
        <dbReference type="ARBA" id="ARBA00001641"/>
    </source>
</evidence>
<evidence type="ECO:0000256" key="4">
    <source>
        <dbReference type="ARBA" id="ARBA00022801"/>
    </source>
</evidence>
<evidence type="ECO:0000256" key="8">
    <source>
        <dbReference type="ARBA" id="ARBA00023326"/>
    </source>
</evidence>
<evidence type="ECO:0000256" key="11">
    <source>
        <dbReference type="SAM" id="SignalP"/>
    </source>
</evidence>
<dbReference type="KEGG" id="rsx:RhiXN_10329"/>
<comment type="catalytic activity">
    <reaction evidence="1">
        <text>Hydrolysis of (1-&gt;4)-beta-D-glucosidic linkages in cellulose and cellotetraose, releasing cellobiose from the non-reducing ends of the chains.</text>
        <dbReference type="EC" id="3.2.1.91"/>
    </reaction>
</comment>
<dbReference type="Proteomes" id="UP000650533">
    <property type="component" value="Chromosome 11"/>
</dbReference>
<feature type="region of interest" description="Disordered" evidence="10">
    <location>
        <begin position="348"/>
        <end position="372"/>
    </location>
</feature>
<keyword evidence="3 11" id="KW-0732">Signal</keyword>
<sequence>MARSTIALFSLSLSLLASSGGCVTQSNAKVVLDANWRWVHNTGGYTNCYTGQAWDSTLCPDPKTCATNCAVDGADYSGTYGITTSGNELSLRFVTGSNVAPLRTQRRPLLLGDGCRWWNVKYPTNKAGAKYGTGYCDAQCPRDIKFINGEANVSGWKGSDSDPNSGTGQYGTCCTEMDIWEANSVSTAYTPHPCSANGQERCDGDGCASVCDQAGCDFNSFRMGDKSFYGTTVDPKQKVTVVTQFITADGTATGELSEIRRIYVQNGKVIQNSKTQISGMDSYDSITPEFCTAQKKAFSDNDTFAARGGFSGMSKAFDNGMVLVMSIWDDHAANMLWLDSNYPADRDASQPGVARGTCATTSGAPSDVEKNSGSATVKFSNIRFGDLDSTYTA</sequence>
<dbReference type="EMBL" id="CP059668">
    <property type="protein sequence ID" value="QRW24005.1"/>
    <property type="molecule type" value="Genomic_DNA"/>
</dbReference>
<dbReference type="Gene3D" id="2.70.100.10">
    <property type="entry name" value="Glycoside hydrolase, family 7, domain"/>
    <property type="match status" value="2"/>
</dbReference>
<dbReference type="PRINTS" id="PR00734">
    <property type="entry name" value="GLHYDRLASE7"/>
</dbReference>
<keyword evidence="5 9" id="KW-0136">Cellulose degradation</keyword>
<reference evidence="12" key="1">
    <citation type="submission" date="2020-05" db="EMBL/GenBank/DDBJ databases">
        <title>Evolutionary and genomic comparisons of hybrid uninucleate and nonhybrid Rhizoctonia fungi.</title>
        <authorList>
            <person name="Li C."/>
            <person name="Chen X."/>
        </authorList>
    </citation>
    <scope>NUCLEOTIDE SEQUENCE</scope>
    <source>
        <strain evidence="12">AG-1 IA</strain>
    </source>
</reference>
<dbReference type="EC" id="3.2.1.-" evidence="9"/>
<keyword evidence="6" id="KW-0119">Carbohydrate metabolism</keyword>
<dbReference type="RefSeq" id="XP_043184242.1">
    <property type="nucleotide sequence ID" value="XM_043330145.1"/>
</dbReference>
<evidence type="ECO:0000256" key="7">
    <source>
        <dbReference type="ARBA" id="ARBA00023295"/>
    </source>
</evidence>
<evidence type="ECO:0000256" key="3">
    <source>
        <dbReference type="ARBA" id="ARBA00022729"/>
    </source>
</evidence>
<dbReference type="InterPro" id="IPR001722">
    <property type="entry name" value="Glyco_hydro_7"/>
</dbReference>
<organism evidence="12 13">
    <name type="scientific">Rhizoctonia solani</name>
    <dbReference type="NCBI Taxonomy" id="456999"/>
    <lineage>
        <taxon>Eukaryota</taxon>
        <taxon>Fungi</taxon>
        <taxon>Dikarya</taxon>
        <taxon>Basidiomycota</taxon>
        <taxon>Agaricomycotina</taxon>
        <taxon>Agaricomycetes</taxon>
        <taxon>Cantharellales</taxon>
        <taxon>Ceratobasidiaceae</taxon>
        <taxon>Rhizoctonia</taxon>
    </lineage>
</organism>
<name>A0A8H8P2K1_9AGAM</name>
<dbReference type="PANTHER" id="PTHR33753:SF2">
    <property type="entry name" value="GLYCOSIDE HYDROLASE FAMILY 7 PROTEIN"/>
    <property type="match status" value="1"/>
</dbReference>
<dbReference type="GO" id="GO:0016162">
    <property type="term" value="F:cellulose 1,4-beta-cellobiosidase activity"/>
    <property type="evidence" value="ECO:0007669"/>
    <property type="project" value="UniProtKB-EC"/>
</dbReference>
<dbReference type="GeneID" id="67032608"/>
<gene>
    <name evidence="12" type="ORF">RhiXN_10329</name>
</gene>
<evidence type="ECO:0000256" key="2">
    <source>
        <dbReference type="ARBA" id="ARBA00006044"/>
    </source>
</evidence>
<protein>
    <recommendedName>
        <fullName evidence="9">Glucanase</fullName>
        <ecNumber evidence="9">3.2.1.-</ecNumber>
    </recommendedName>
</protein>
<dbReference type="InterPro" id="IPR037019">
    <property type="entry name" value="Glyco_hydro_7_sf"/>
</dbReference>
<evidence type="ECO:0000256" key="10">
    <source>
        <dbReference type="SAM" id="MobiDB-lite"/>
    </source>
</evidence>
<evidence type="ECO:0000313" key="13">
    <source>
        <dbReference type="Proteomes" id="UP000650533"/>
    </source>
</evidence>
<accession>A0A8H8P2K1</accession>
<keyword evidence="8 9" id="KW-0624">Polysaccharide degradation</keyword>
<feature type="signal peptide" evidence="11">
    <location>
        <begin position="1"/>
        <end position="21"/>
    </location>
</feature>
<dbReference type="Pfam" id="PF00840">
    <property type="entry name" value="Glyco_hydro_7"/>
    <property type="match status" value="2"/>
</dbReference>
<evidence type="ECO:0000256" key="5">
    <source>
        <dbReference type="ARBA" id="ARBA00023001"/>
    </source>
</evidence>
<keyword evidence="7 9" id="KW-0326">Glycosidase</keyword>
<comment type="similarity">
    <text evidence="2 9">Belongs to the glycosyl hydrolase 7 (cellulase C) family.</text>
</comment>
<evidence type="ECO:0000256" key="6">
    <source>
        <dbReference type="ARBA" id="ARBA00023277"/>
    </source>
</evidence>
<dbReference type="AlphaFoldDB" id="A0A8H8P2K1"/>
<dbReference type="PANTHER" id="PTHR33753">
    <property type="entry name" value="1,4-BETA-D-GLUCAN CELLOBIOHYDROLASE B"/>
    <property type="match status" value="1"/>
</dbReference>
<dbReference type="InterPro" id="IPR013320">
    <property type="entry name" value="ConA-like_dom_sf"/>
</dbReference>
<dbReference type="CDD" id="cd07999">
    <property type="entry name" value="GH7_CBH_EG"/>
    <property type="match status" value="1"/>
</dbReference>
<evidence type="ECO:0000256" key="9">
    <source>
        <dbReference type="RuleBase" id="RU361164"/>
    </source>
</evidence>
<proteinExistence type="inferred from homology"/>
<feature type="chain" id="PRO_5034409934" description="Glucanase" evidence="11">
    <location>
        <begin position="22"/>
        <end position="393"/>
    </location>
</feature>
<dbReference type="SUPFAM" id="SSF49899">
    <property type="entry name" value="Concanavalin A-like lectins/glucanases"/>
    <property type="match status" value="1"/>
</dbReference>